<protein>
    <recommendedName>
        <fullName evidence="5">Peptidase S9 prolyl oligopeptidase catalytic domain-containing protein</fullName>
    </recommendedName>
</protein>
<dbReference type="PANTHER" id="PTHR42776">
    <property type="entry name" value="SERINE PEPTIDASE S9 FAMILY MEMBER"/>
    <property type="match status" value="1"/>
</dbReference>
<feature type="domain" description="Peptidase S9 prolyl oligopeptidase catalytic" evidence="2">
    <location>
        <begin position="434"/>
        <end position="644"/>
    </location>
</feature>
<dbReference type="Gene3D" id="2.130.10.120">
    <property type="entry name" value="Prolyl oligopeptidase, N-terminal domain"/>
    <property type="match status" value="1"/>
</dbReference>
<accession>A0A7S2ZB46</accession>
<dbReference type="EMBL" id="HBHW01003302">
    <property type="protein sequence ID" value="CAE0034401.1"/>
    <property type="molecule type" value="Transcribed_RNA"/>
</dbReference>
<dbReference type="AlphaFoldDB" id="A0A7S2ZB46"/>
<dbReference type="InterPro" id="IPR001375">
    <property type="entry name" value="Peptidase_S9_cat"/>
</dbReference>
<dbReference type="PANTHER" id="PTHR42776:SF27">
    <property type="entry name" value="DIPEPTIDYL PEPTIDASE FAMILY MEMBER 6"/>
    <property type="match status" value="1"/>
</dbReference>
<reference evidence="4" key="1">
    <citation type="submission" date="2021-01" db="EMBL/GenBank/DDBJ databases">
        <authorList>
            <person name="Corre E."/>
            <person name="Pelletier E."/>
            <person name="Niang G."/>
            <person name="Scheremetjew M."/>
            <person name="Finn R."/>
            <person name="Kale V."/>
            <person name="Holt S."/>
            <person name="Cochrane G."/>
            <person name="Meng A."/>
            <person name="Brown T."/>
            <person name="Cohen L."/>
        </authorList>
    </citation>
    <scope>NUCLEOTIDE SEQUENCE</scope>
    <source>
        <strain evidence="4">CCMP 769</strain>
    </source>
</reference>
<evidence type="ECO:0000256" key="1">
    <source>
        <dbReference type="ARBA" id="ARBA00022801"/>
    </source>
</evidence>
<evidence type="ECO:0000259" key="3">
    <source>
        <dbReference type="Pfam" id="PF02897"/>
    </source>
</evidence>
<dbReference type="SUPFAM" id="SSF53474">
    <property type="entry name" value="alpha/beta-Hydrolases"/>
    <property type="match status" value="1"/>
</dbReference>
<gene>
    <name evidence="4" type="ORF">RMAR00112_LOCUS2347</name>
</gene>
<feature type="domain" description="Peptidase S9A N-terminal" evidence="3">
    <location>
        <begin position="83"/>
        <end position="270"/>
    </location>
</feature>
<organism evidence="4">
    <name type="scientific">Rhodosorus marinus</name>
    <dbReference type="NCBI Taxonomy" id="101924"/>
    <lineage>
        <taxon>Eukaryota</taxon>
        <taxon>Rhodophyta</taxon>
        <taxon>Stylonematophyceae</taxon>
        <taxon>Stylonematales</taxon>
        <taxon>Stylonemataceae</taxon>
        <taxon>Rhodosorus</taxon>
    </lineage>
</organism>
<sequence length="650" mass="73689">MVTSTREVGSLVIENVPPFSESLVMRLDQYQNHRACVFASWGRHENGEPFILIRTRFSETMQVHRVDRPLGMRYQHTFCREPVAFAQMNPIPERNQFAILKDYGGSELYQVYVFTTKSAFRRRVSTGKGRQGGVRWSHSGDKLIYSSTARNGRDWDIIIQKIPVMFERDGGAELVRKVEMKGMWMPLSISYDDEIILLCKIISSKQSEIWSLQGEELTKLKAGTDEDPMVYGRSAQFSYQQRDDGSYVAYYTTDQGSEFQRLYRMRFHPTKGLIEDSCLTNSLEWDVEEVAVSLMKKTNEDVVAYVVNEDGASSLHLLIGESETKFSNLPIGQIYGLQFLHEDEPKLALTVNGPHTPGDAYVLDIGTMGMERWTESEVGGLNPSTFVIPERVRVKSFDELEVPAFVYKPTKKCDGGFPVVIHIHGGPESQSVPSFSPTSQAMVELLGCCVIDPNVRGSVGYGKTYVKLDDGYKREDSVKDIGAVLDWIKTQPDLNPEKVAVFGGSYGGYMVLACMICYGDRLMCGAEIVGISNFVTFLENTSDYRRDHRRGEYGDERDAKMREFLNKISPLTNVNKINKPMLIAQGRNDPRVPESESVQVRNAIRENGLNVWYILAKDEGHGFRKKQNRDFWNAALFSFLQEHLVKGLEN</sequence>
<dbReference type="SUPFAM" id="SSF50993">
    <property type="entry name" value="Peptidase/esterase 'gauge' domain"/>
    <property type="match status" value="1"/>
</dbReference>
<keyword evidence="1" id="KW-0378">Hydrolase</keyword>
<name>A0A7S2ZB46_9RHOD</name>
<dbReference type="Gene3D" id="3.40.50.1820">
    <property type="entry name" value="alpha/beta hydrolase"/>
    <property type="match status" value="1"/>
</dbReference>
<evidence type="ECO:0000259" key="2">
    <source>
        <dbReference type="Pfam" id="PF00326"/>
    </source>
</evidence>
<dbReference type="Pfam" id="PF00326">
    <property type="entry name" value="Peptidase_S9"/>
    <property type="match status" value="1"/>
</dbReference>
<proteinExistence type="predicted"/>
<dbReference type="InterPro" id="IPR029058">
    <property type="entry name" value="AB_hydrolase_fold"/>
</dbReference>
<dbReference type="GO" id="GO:0006508">
    <property type="term" value="P:proteolysis"/>
    <property type="evidence" value="ECO:0007669"/>
    <property type="project" value="InterPro"/>
</dbReference>
<evidence type="ECO:0000313" key="4">
    <source>
        <dbReference type="EMBL" id="CAE0034401.1"/>
    </source>
</evidence>
<dbReference type="InterPro" id="IPR023302">
    <property type="entry name" value="Pept_S9A_N"/>
</dbReference>
<evidence type="ECO:0008006" key="5">
    <source>
        <dbReference type="Google" id="ProtNLM"/>
    </source>
</evidence>
<dbReference type="Pfam" id="PF02897">
    <property type="entry name" value="Peptidase_S9_N"/>
    <property type="match status" value="1"/>
</dbReference>
<dbReference type="GO" id="GO:0004252">
    <property type="term" value="F:serine-type endopeptidase activity"/>
    <property type="evidence" value="ECO:0007669"/>
    <property type="project" value="InterPro"/>
</dbReference>